<dbReference type="SUPFAM" id="SSF52540">
    <property type="entry name" value="P-loop containing nucleoside triphosphate hydrolases"/>
    <property type="match status" value="1"/>
</dbReference>
<dbReference type="Pfam" id="PF06745">
    <property type="entry name" value="ATPase"/>
    <property type="match status" value="1"/>
</dbReference>
<accession>A0A8T4L8U3</accession>
<organism evidence="4 5">
    <name type="scientific">Candidatus Iainarchaeum sp</name>
    <dbReference type="NCBI Taxonomy" id="3101447"/>
    <lineage>
        <taxon>Archaea</taxon>
        <taxon>Candidatus Iainarchaeota</taxon>
        <taxon>Candidatus Iainarchaeia</taxon>
        <taxon>Candidatus Iainarchaeales</taxon>
        <taxon>Candidatus Iainarchaeaceae</taxon>
        <taxon>Candidatus Iainarchaeum</taxon>
    </lineage>
</organism>
<protein>
    <recommendedName>
        <fullName evidence="3">KaiC domain-containing protein</fullName>
    </recommendedName>
</protein>
<reference evidence="4" key="2">
    <citation type="submission" date="2021-05" db="EMBL/GenBank/DDBJ databases">
        <title>Protein family content uncovers lineage relationships and bacterial pathway maintenance mechanisms in DPANN archaea.</title>
        <authorList>
            <person name="Castelle C.J."/>
            <person name="Meheust R."/>
            <person name="Jaffe A.L."/>
            <person name="Seitz K."/>
            <person name="Gong X."/>
            <person name="Baker B.J."/>
            <person name="Banfield J.F."/>
        </authorList>
    </citation>
    <scope>NUCLEOTIDE SEQUENCE</scope>
    <source>
        <strain evidence="4">RIFCSPLOWO2_01_FULL_58_19</strain>
    </source>
</reference>
<dbReference type="PANTHER" id="PTHR43637:SF2">
    <property type="entry name" value="PROTEIN GVPD 1"/>
    <property type="match status" value="1"/>
</dbReference>
<reference evidence="4" key="1">
    <citation type="submission" date="2021-03" db="EMBL/GenBank/DDBJ databases">
        <authorList>
            <person name="Jaffe A."/>
        </authorList>
    </citation>
    <scope>NUCLEOTIDE SEQUENCE</scope>
    <source>
        <strain evidence="4">RIFCSPLOWO2_01_FULL_58_19</strain>
    </source>
</reference>
<comment type="caution">
    <text evidence="4">The sequence shown here is derived from an EMBL/GenBank/DDBJ whole genome shotgun (WGS) entry which is preliminary data.</text>
</comment>
<dbReference type="InterPro" id="IPR014774">
    <property type="entry name" value="KaiC-like_dom"/>
</dbReference>
<keyword evidence="2" id="KW-0067">ATP-binding</keyword>
<gene>
    <name evidence="4" type="ORF">J4203_07535</name>
</gene>
<dbReference type="PROSITE" id="PS51146">
    <property type="entry name" value="KAIC"/>
    <property type="match status" value="1"/>
</dbReference>
<proteinExistence type="predicted"/>
<sequence length="288" mass="32609">MDEESKLEEKLSKWRKSRVISFGDDEEAPGEAAEEDILRLKPKEVSRAPIETLPTRVSSFDKLIKDGGLERGSTTLVTGGCGTGKTTFCLQSIYHGALAGEKGIFISFEEEPHKVKKHMVKNYGWDFDALERQGMVAIVKFDPTKIARSVEGRLAEKTGSLRIKFRKMELPFVPDRIAIDSLSALSIGFEAEENYRKYLRELFETLEYNNSVNLVIGETEQDPQLYSRTGVEEFLADGVVVLYNMKTDKRRENALELLKLRSCAHEKRMVAYRLGNKGFDISYTGGNY</sequence>
<keyword evidence="1" id="KW-0547">Nucleotide-binding</keyword>
<evidence type="ECO:0000259" key="3">
    <source>
        <dbReference type="PROSITE" id="PS51146"/>
    </source>
</evidence>
<name>A0A8T4L8U3_9ARCH</name>
<evidence type="ECO:0000313" key="5">
    <source>
        <dbReference type="Proteomes" id="UP000678237"/>
    </source>
</evidence>
<dbReference type="AlphaFoldDB" id="A0A8T4L8U3"/>
<dbReference type="InterPro" id="IPR010624">
    <property type="entry name" value="KaiC_dom"/>
</dbReference>
<evidence type="ECO:0000256" key="2">
    <source>
        <dbReference type="ARBA" id="ARBA00022840"/>
    </source>
</evidence>
<evidence type="ECO:0000313" key="4">
    <source>
        <dbReference type="EMBL" id="MBS3063688.1"/>
    </source>
</evidence>
<dbReference type="Proteomes" id="UP000678237">
    <property type="component" value="Unassembled WGS sequence"/>
</dbReference>
<dbReference type="InterPro" id="IPR027417">
    <property type="entry name" value="P-loop_NTPase"/>
</dbReference>
<evidence type="ECO:0000256" key="1">
    <source>
        <dbReference type="ARBA" id="ARBA00022741"/>
    </source>
</evidence>
<feature type="domain" description="KaiC" evidence="3">
    <location>
        <begin position="51"/>
        <end position="288"/>
    </location>
</feature>
<dbReference type="Gene3D" id="3.40.50.300">
    <property type="entry name" value="P-loop containing nucleotide triphosphate hydrolases"/>
    <property type="match status" value="1"/>
</dbReference>
<dbReference type="PANTHER" id="PTHR43637">
    <property type="entry name" value="UPF0273 PROTEIN TM_0370"/>
    <property type="match status" value="1"/>
</dbReference>
<dbReference type="EMBL" id="JAGVWE010000006">
    <property type="protein sequence ID" value="MBS3063688.1"/>
    <property type="molecule type" value="Genomic_DNA"/>
</dbReference>
<dbReference type="GO" id="GO:0005524">
    <property type="term" value="F:ATP binding"/>
    <property type="evidence" value="ECO:0007669"/>
    <property type="project" value="UniProtKB-KW"/>
</dbReference>